<dbReference type="EMBL" id="PGFZ01000002">
    <property type="protein sequence ID" value="POZ52775.1"/>
    <property type="molecule type" value="Genomic_DNA"/>
</dbReference>
<dbReference type="InterPro" id="IPR002725">
    <property type="entry name" value="YgjP-like_metallopeptidase"/>
</dbReference>
<evidence type="ECO:0000259" key="1">
    <source>
        <dbReference type="Pfam" id="PF01863"/>
    </source>
</evidence>
<proteinExistence type="predicted"/>
<evidence type="ECO:0000313" key="4">
    <source>
        <dbReference type="Proteomes" id="UP000197019"/>
    </source>
</evidence>
<dbReference type="EMBL" id="CP022129">
    <property type="protein sequence ID" value="ASF47065.1"/>
    <property type="molecule type" value="Genomic_DNA"/>
</dbReference>
<dbReference type="Gene3D" id="3.30.2010.10">
    <property type="entry name" value="Metalloproteases ('zincins'), catalytic domain"/>
    <property type="match status" value="1"/>
</dbReference>
<feature type="domain" description="YgjP-like metallopeptidase" evidence="1">
    <location>
        <begin position="18"/>
        <end position="230"/>
    </location>
</feature>
<dbReference type="PANTHER" id="PTHR30399">
    <property type="entry name" value="UNCHARACTERIZED PROTEIN YGJP"/>
    <property type="match status" value="1"/>
</dbReference>
<dbReference type="InterPro" id="IPR053136">
    <property type="entry name" value="UTP_pyrophosphatase-like"/>
</dbReference>
<keyword evidence="2" id="KW-0378">Hydrolase</keyword>
<keyword evidence="4" id="KW-1185">Reference proteome</keyword>
<dbReference type="OrthoDB" id="9811177at2"/>
<dbReference type="RefSeq" id="WP_088619937.1">
    <property type="nucleotide sequence ID" value="NZ_CP022129.1"/>
</dbReference>
<gene>
    <name evidence="3" type="ORF">AADEFJLK_01382</name>
    <name evidence="2" type="ORF">CEK71_13830</name>
</gene>
<reference evidence="3 5" key="2">
    <citation type="submission" date="2017-11" db="EMBL/GenBank/DDBJ databases">
        <title>Draft Genome Sequence of Methylobacter psychrotolerans Sph1T, an Obligate Methanotroph from Low-Temperature Environments.</title>
        <authorList>
            <person name="Oshkin I.Y."/>
            <person name="Miroshnikov K."/>
            <person name="Belova S.E."/>
            <person name="Korzhenkov A."/>
            <person name="Toshchakov S.V."/>
            <person name="Dedysh S.N."/>
        </authorList>
    </citation>
    <scope>NUCLEOTIDE SEQUENCE [LARGE SCALE GENOMIC DNA]</scope>
    <source>
        <strain evidence="3 5">Sph1</strain>
    </source>
</reference>
<dbReference type="Proteomes" id="UP000197019">
    <property type="component" value="Chromosome"/>
</dbReference>
<dbReference type="CDD" id="cd07344">
    <property type="entry name" value="M48_yhfN_like"/>
    <property type="match status" value="1"/>
</dbReference>
<dbReference type="Proteomes" id="UP000237423">
    <property type="component" value="Unassembled WGS sequence"/>
</dbReference>
<protein>
    <submittedName>
        <fullName evidence="3">M48 family peptidase</fullName>
    </submittedName>
    <submittedName>
        <fullName evidence="2">Metal-dependent hydrolase</fullName>
    </submittedName>
</protein>
<dbReference type="AlphaFoldDB" id="A0A1Z4C0K6"/>
<accession>A0A1Z4C0K6</accession>
<evidence type="ECO:0000313" key="2">
    <source>
        <dbReference type="EMBL" id="ASF47065.1"/>
    </source>
</evidence>
<dbReference type="KEGG" id="mpsy:CEK71_13830"/>
<name>A0A1Z4C0K6_9GAMM</name>
<sequence length="244" mass="27628">MANLPFSYSIRRSPRVSRMRITVTPDKIEVVAPPKVAEALLHQFVNDKQQWILQARQKVAGNNRPAAFPLPATYGEGTPIPYRGGQYPLRLVRYPNKRVKISFNGELTAQIPAHLPPEAHSAALKPALVAWLKQQARQHVGQALERHTATQQLIPQSVLIKTQKSRWGSCGIHNDININWLLIMAPPEVLEYVVVHELCHIQIRNHSAQFWALVAEHLPGYQSQRQWLKQQGGELLRYGFGLMG</sequence>
<reference evidence="2 4" key="1">
    <citation type="submission" date="2017-06" db="EMBL/GenBank/DDBJ databases">
        <title>Genome Sequencing of the methanotroph Methylovulum psychrotolerants str. HV10-M2 isolated from a high-altitude environment.</title>
        <authorList>
            <person name="Mateos-Rivera A."/>
        </authorList>
    </citation>
    <scope>NUCLEOTIDE SEQUENCE [LARGE SCALE GENOMIC DNA]</scope>
    <source>
        <strain evidence="2 4">HV10_M2</strain>
    </source>
</reference>
<evidence type="ECO:0000313" key="5">
    <source>
        <dbReference type="Proteomes" id="UP000237423"/>
    </source>
</evidence>
<dbReference type="GO" id="GO:0016787">
    <property type="term" value="F:hydrolase activity"/>
    <property type="evidence" value="ECO:0007669"/>
    <property type="project" value="UniProtKB-KW"/>
</dbReference>
<dbReference type="PANTHER" id="PTHR30399:SF1">
    <property type="entry name" value="UTP PYROPHOSPHATASE"/>
    <property type="match status" value="1"/>
</dbReference>
<organism evidence="2 4">
    <name type="scientific">Methylovulum psychrotolerans</name>
    <dbReference type="NCBI Taxonomy" id="1704499"/>
    <lineage>
        <taxon>Bacteria</taxon>
        <taxon>Pseudomonadati</taxon>
        <taxon>Pseudomonadota</taxon>
        <taxon>Gammaproteobacteria</taxon>
        <taxon>Methylococcales</taxon>
        <taxon>Methylococcaceae</taxon>
        <taxon>Methylovulum</taxon>
    </lineage>
</organism>
<evidence type="ECO:0000313" key="3">
    <source>
        <dbReference type="EMBL" id="POZ52775.1"/>
    </source>
</evidence>
<dbReference type="Pfam" id="PF01863">
    <property type="entry name" value="YgjP-like"/>
    <property type="match status" value="1"/>
</dbReference>